<gene>
    <name evidence="3" type="ORF">FGLOB1_11628</name>
</gene>
<dbReference type="SUPFAM" id="SSF58100">
    <property type="entry name" value="Bacterial hemolysins"/>
    <property type="match status" value="1"/>
</dbReference>
<comment type="caution">
    <text evidence="3">The sequence shown here is derived from an EMBL/GenBank/DDBJ whole genome shotgun (WGS) entry which is preliminary data.</text>
</comment>
<feature type="compositionally biased region" description="Low complexity" evidence="2">
    <location>
        <begin position="397"/>
        <end position="406"/>
    </location>
</feature>
<organism evidence="3 4">
    <name type="scientific">Fusarium globosum</name>
    <dbReference type="NCBI Taxonomy" id="78864"/>
    <lineage>
        <taxon>Eukaryota</taxon>
        <taxon>Fungi</taxon>
        <taxon>Dikarya</taxon>
        <taxon>Ascomycota</taxon>
        <taxon>Pezizomycotina</taxon>
        <taxon>Sordariomycetes</taxon>
        <taxon>Hypocreomycetidae</taxon>
        <taxon>Hypocreales</taxon>
        <taxon>Nectriaceae</taxon>
        <taxon>Fusarium</taxon>
        <taxon>Fusarium fujikuroi species complex</taxon>
    </lineage>
</organism>
<evidence type="ECO:0000313" key="3">
    <source>
        <dbReference type="EMBL" id="KAF5699014.1"/>
    </source>
</evidence>
<reference evidence="3 4" key="1">
    <citation type="submission" date="2020-05" db="EMBL/GenBank/DDBJ databases">
        <title>Identification and distribution of gene clusters putatively required for synthesis of sphingolipid metabolism inhibitors in phylogenetically diverse species of the filamentous fungus Fusarium.</title>
        <authorList>
            <person name="Kim H.-S."/>
            <person name="Busman M."/>
            <person name="Brown D.W."/>
            <person name="Divon H."/>
            <person name="Uhlig S."/>
            <person name="Proctor R.H."/>
        </authorList>
    </citation>
    <scope>NUCLEOTIDE SEQUENCE [LARGE SCALE GENOMIC DNA]</scope>
    <source>
        <strain evidence="3 4">NRRL 26131</strain>
    </source>
</reference>
<dbReference type="AlphaFoldDB" id="A0A8H6D0F3"/>
<protein>
    <submittedName>
        <fullName evidence="3">Uncharacterized protein</fullName>
    </submittedName>
</protein>
<keyword evidence="1" id="KW-0175">Coiled coil</keyword>
<feature type="coiled-coil region" evidence="1">
    <location>
        <begin position="527"/>
        <end position="554"/>
    </location>
</feature>
<evidence type="ECO:0000256" key="2">
    <source>
        <dbReference type="SAM" id="MobiDB-lite"/>
    </source>
</evidence>
<proteinExistence type="predicted"/>
<feature type="compositionally biased region" description="Basic and acidic residues" evidence="2">
    <location>
        <begin position="7"/>
        <end position="21"/>
    </location>
</feature>
<keyword evidence="4" id="KW-1185">Reference proteome</keyword>
<feature type="region of interest" description="Disordered" evidence="2">
    <location>
        <begin position="369"/>
        <end position="406"/>
    </location>
</feature>
<feature type="region of interest" description="Disordered" evidence="2">
    <location>
        <begin position="1"/>
        <end position="36"/>
    </location>
</feature>
<evidence type="ECO:0000313" key="4">
    <source>
        <dbReference type="Proteomes" id="UP000532311"/>
    </source>
</evidence>
<sequence length="691" mass="74051">METGEPSSRRREEGFSARLDAEPILEQSQRISNPTERNHRAFAELFDTSLQNDEDQFRKNPKRDAGQLALHLFIFTKESLMSGYDIPENNPVFQNVTARDNRRNNSTELLAVTFPQWFFLAVTLGANNPSFAPVKEFMETHWGCEFSSKDIDFNALPAGKCQKLFADIDVSNLHQSATNVAGAGLPWATAFLIDSDDEASVEADDKSTITSGPGNVNEGTRVTWDKNIRRFPTPFPYLMPTSSDELDTPPDIDSGPSGSIVTDASAATIATSWNCDDTNSPGVVDGISDPGNKGASTAPGTGGSGHTGNGMTVIALNSEVARLFSPGGDEASVPSESLAQGIISSSNSPAAPSSAGAFIPSTCILPESNDNATDSSIGIPADLSSDNSSTGIHTEPSAHSPADSSAASVLDTCPVGVAVSSTANTANSSAANTPSVFPETIVPSANNSAGPFPANTASNIDGISLDQSSMNDRIRAAKDFIDSIYRAQDTITSLATNFQSLRQEVTDATQAKPLELKKVHEGLDAMRRGLSGDIEALRNRQDRLESNFESIHNRTVNDHRERLDAINEDMRRFIGEFRSDIGKIYNSHNLIVDQLTRAEEGITAIQNQVTGTIARVTAIENQVTDTVASVDALLPRISEMEQVLDTLFAPLMEFLGRSQELGSNNGGNKKPGEPSEHGNGKRQRTTESQPE</sequence>
<dbReference type="EMBL" id="JAAQPF010000618">
    <property type="protein sequence ID" value="KAF5699014.1"/>
    <property type="molecule type" value="Genomic_DNA"/>
</dbReference>
<name>A0A8H6D0F3_9HYPO</name>
<dbReference type="Gene3D" id="1.10.287.1490">
    <property type="match status" value="1"/>
</dbReference>
<dbReference type="Proteomes" id="UP000532311">
    <property type="component" value="Unassembled WGS sequence"/>
</dbReference>
<feature type="compositionally biased region" description="Polar residues" evidence="2">
    <location>
        <begin position="26"/>
        <end position="35"/>
    </location>
</feature>
<feature type="compositionally biased region" description="Basic and acidic residues" evidence="2">
    <location>
        <begin position="670"/>
        <end position="679"/>
    </location>
</feature>
<accession>A0A8H6D0F3</accession>
<feature type="region of interest" description="Disordered" evidence="2">
    <location>
        <begin position="658"/>
        <end position="691"/>
    </location>
</feature>
<evidence type="ECO:0000256" key="1">
    <source>
        <dbReference type="SAM" id="Coils"/>
    </source>
</evidence>